<protein>
    <recommendedName>
        <fullName evidence="3">histidine kinase</fullName>
        <ecNumber evidence="3">2.7.13.3</ecNumber>
    </recommendedName>
</protein>
<dbReference type="InterPro" id="IPR050428">
    <property type="entry name" value="TCS_sensor_his_kinase"/>
</dbReference>
<feature type="transmembrane region" description="Helical" evidence="11">
    <location>
        <begin position="151"/>
        <end position="175"/>
    </location>
</feature>
<dbReference type="AlphaFoldDB" id="A0A1V8RN72"/>
<dbReference type="OrthoDB" id="9815202at2"/>
<dbReference type="Pfam" id="PF02518">
    <property type="entry name" value="HATPase_c"/>
    <property type="match status" value="1"/>
</dbReference>
<keyword evidence="7 14" id="KW-0418">Kinase</keyword>
<dbReference type="GO" id="GO:0000155">
    <property type="term" value="F:phosphorelay sensor kinase activity"/>
    <property type="evidence" value="ECO:0007669"/>
    <property type="project" value="InterPro"/>
</dbReference>
<keyword evidence="4" id="KW-0597">Phosphoprotein</keyword>
<dbReference type="InterPro" id="IPR004358">
    <property type="entry name" value="Sig_transdc_His_kin-like_C"/>
</dbReference>
<dbReference type="STRING" id="1873176.BFN67_21030"/>
<comment type="subcellular location">
    <subcellularLocation>
        <location evidence="2">Membrane</location>
    </subcellularLocation>
</comment>
<name>A0A1V8RN72_9HYPH</name>
<feature type="domain" description="Histidine kinase" evidence="12">
    <location>
        <begin position="237"/>
        <end position="453"/>
    </location>
</feature>
<dbReference type="CDD" id="cd00082">
    <property type="entry name" value="HisKA"/>
    <property type="match status" value="1"/>
</dbReference>
<evidence type="ECO:0000256" key="5">
    <source>
        <dbReference type="ARBA" id="ARBA00022679"/>
    </source>
</evidence>
<dbReference type="SUPFAM" id="SSF47384">
    <property type="entry name" value="Homodimeric domain of signal transducing histidine kinase"/>
    <property type="match status" value="1"/>
</dbReference>
<feature type="domain" description="HAMP" evidence="13">
    <location>
        <begin position="176"/>
        <end position="229"/>
    </location>
</feature>
<dbReference type="InterPro" id="IPR003594">
    <property type="entry name" value="HATPase_dom"/>
</dbReference>
<evidence type="ECO:0000256" key="10">
    <source>
        <dbReference type="ARBA" id="ARBA00023136"/>
    </source>
</evidence>
<evidence type="ECO:0000313" key="15">
    <source>
        <dbReference type="Proteomes" id="UP000191905"/>
    </source>
</evidence>
<dbReference type="InterPro" id="IPR036890">
    <property type="entry name" value="HATPase_C_sf"/>
</dbReference>
<dbReference type="SUPFAM" id="SSF55874">
    <property type="entry name" value="ATPase domain of HSP90 chaperone/DNA topoisomerase II/histidine kinase"/>
    <property type="match status" value="1"/>
</dbReference>
<dbReference type="SMART" id="SM00388">
    <property type="entry name" value="HisKA"/>
    <property type="match status" value="1"/>
</dbReference>
<dbReference type="Pfam" id="PF00512">
    <property type="entry name" value="HisKA"/>
    <property type="match status" value="1"/>
</dbReference>
<dbReference type="RefSeq" id="WP_080920588.1">
    <property type="nucleotide sequence ID" value="NZ_MDET01000025.1"/>
</dbReference>
<dbReference type="Gene3D" id="3.30.565.10">
    <property type="entry name" value="Histidine kinase-like ATPase, C-terminal domain"/>
    <property type="match status" value="1"/>
</dbReference>
<keyword evidence="9" id="KW-0902">Two-component regulatory system</keyword>
<evidence type="ECO:0000256" key="7">
    <source>
        <dbReference type="ARBA" id="ARBA00022777"/>
    </source>
</evidence>
<evidence type="ECO:0000256" key="3">
    <source>
        <dbReference type="ARBA" id="ARBA00012438"/>
    </source>
</evidence>
<evidence type="ECO:0000256" key="4">
    <source>
        <dbReference type="ARBA" id="ARBA00022553"/>
    </source>
</evidence>
<dbReference type="InterPro" id="IPR005467">
    <property type="entry name" value="His_kinase_dom"/>
</dbReference>
<dbReference type="PRINTS" id="PR00344">
    <property type="entry name" value="BCTRLSENSOR"/>
</dbReference>
<dbReference type="GO" id="GO:0005886">
    <property type="term" value="C:plasma membrane"/>
    <property type="evidence" value="ECO:0007669"/>
    <property type="project" value="TreeGrafter"/>
</dbReference>
<evidence type="ECO:0000256" key="2">
    <source>
        <dbReference type="ARBA" id="ARBA00004370"/>
    </source>
</evidence>
<feature type="transmembrane region" description="Helical" evidence="11">
    <location>
        <begin position="12"/>
        <end position="34"/>
    </location>
</feature>
<dbReference type="PROSITE" id="PS50885">
    <property type="entry name" value="HAMP"/>
    <property type="match status" value="1"/>
</dbReference>
<evidence type="ECO:0000313" key="14">
    <source>
        <dbReference type="EMBL" id="OQM74651.1"/>
    </source>
</evidence>
<accession>A0A1V8RN72</accession>
<evidence type="ECO:0000259" key="13">
    <source>
        <dbReference type="PROSITE" id="PS50885"/>
    </source>
</evidence>
<dbReference type="Proteomes" id="UP000191905">
    <property type="component" value="Unassembled WGS sequence"/>
</dbReference>
<keyword evidence="15" id="KW-1185">Reference proteome</keyword>
<dbReference type="PANTHER" id="PTHR45436">
    <property type="entry name" value="SENSOR HISTIDINE KINASE YKOH"/>
    <property type="match status" value="1"/>
</dbReference>
<evidence type="ECO:0000256" key="8">
    <source>
        <dbReference type="ARBA" id="ARBA00022989"/>
    </source>
</evidence>
<comment type="catalytic activity">
    <reaction evidence="1">
        <text>ATP + protein L-histidine = ADP + protein N-phospho-L-histidine.</text>
        <dbReference type="EC" id="2.7.13.3"/>
    </reaction>
</comment>
<keyword evidence="5" id="KW-0808">Transferase</keyword>
<sequence>MRRLELWRSTAFRMAVSFAVLFVLTFVISGFVMYQVMRADLSHSLDETAKETFSVVAATYDGSDLEDLIATVKSHTKLTSPHERLFSLSGPDGSHLAGNFTGMDVPEGYSVIGDIPGVPADGTYRAYSGAVGANRLTVALSYSQTERLEEIVLTGFIWATLIVAALAVAGGAAIASRIQRRLDAIAATMGDVSQGRLGARIPLLGNGDDIDGVSTQVNEALDRLSALVEGMRQVSSDIAHDLKTPLNRLQIILEAAEYGSSNGQDITGQLVEARAESRQINDTFEALLRIAQIEAGARKARFAEVDLDAIVNSIAEIYTDVAEDSGMSLLARRTLQGPGGLVHGDAELLTQMFANLVENALRHCPAGTKIELSVRRDGDRVTASVADDGPGIPPAEHENVFRRLYRIEKSRSTPGSGLGLSLVRAIADLHGATIRLDDRRPGLGVEVIFSASRGGQS</sequence>
<dbReference type="CDD" id="cd00075">
    <property type="entry name" value="HATPase"/>
    <property type="match status" value="1"/>
</dbReference>
<dbReference type="EC" id="2.7.13.3" evidence="3"/>
<dbReference type="PROSITE" id="PS50109">
    <property type="entry name" value="HIS_KIN"/>
    <property type="match status" value="1"/>
</dbReference>
<dbReference type="InterPro" id="IPR003660">
    <property type="entry name" value="HAMP_dom"/>
</dbReference>
<dbReference type="InterPro" id="IPR003661">
    <property type="entry name" value="HisK_dim/P_dom"/>
</dbReference>
<organism evidence="14 15">
    <name type="scientific">Manganibacter manganicus</name>
    <dbReference type="NCBI Taxonomy" id="1873176"/>
    <lineage>
        <taxon>Bacteria</taxon>
        <taxon>Pseudomonadati</taxon>
        <taxon>Pseudomonadota</taxon>
        <taxon>Alphaproteobacteria</taxon>
        <taxon>Hyphomicrobiales</taxon>
        <taxon>Phyllobacteriaceae</taxon>
        <taxon>Manganibacter</taxon>
    </lineage>
</organism>
<dbReference type="PANTHER" id="PTHR45436:SF8">
    <property type="entry name" value="HISTIDINE KINASE"/>
    <property type="match status" value="1"/>
</dbReference>
<proteinExistence type="predicted"/>
<keyword evidence="8 11" id="KW-1133">Transmembrane helix</keyword>
<evidence type="ECO:0000256" key="9">
    <source>
        <dbReference type="ARBA" id="ARBA00023012"/>
    </source>
</evidence>
<dbReference type="Gene3D" id="1.10.287.130">
    <property type="match status" value="1"/>
</dbReference>
<dbReference type="EMBL" id="MDET01000025">
    <property type="protein sequence ID" value="OQM74651.1"/>
    <property type="molecule type" value="Genomic_DNA"/>
</dbReference>
<evidence type="ECO:0000256" key="6">
    <source>
        <dbReference type="ARBA" id="ARBA00022692"/>
    </source>
</evidence>
<comment type="caution">
    <text evidence="14">The sequence shown here is derived from an EMBL/GenBank/DDBJ whole genome shotgun (WGS) entry which is preliminary data.</text>
</comment>
<evidence type="ECO:0000259" key="12">
    <source>
        <dbReference type="PROSITE" id="PS50109"/>
    </source>
</evidence>
<dbReference type="Gene3D" id="6.10.340.10">
    <property type="match status" value="1"/>
</dbReference>
<evidence type="ECO:0000256" key="1">
    <source>
        <dbReference type="ARBA" id="ARBA00000085"/>
    </source>
</evidence>
<dbReference type="InterPro" id="IPR036097">
    <property type="entry name" value="HisK_dim/P_sf"/>
</dbReference>
<dbReference type="SMART" id="SM00387">
    <property type="entry name" value="HATPase_c"/>
    <property type="match status" value="1"/>
</dbReference>
<gene>
    <name evidence="14" type="ORF">BFN67_21030</name>
</gene>
<reference evidence="14 15" key="1">
    <citation type="journal article" date="2016" name="Int. J. Syst. Evol. Microbiol.">
        <title>Pseudaminobacter manganicus sp. nov., isolated from sludge of a manganese mine.</title>
        <authorList>
            <person name="Li J."/>
            <person name="Huang J."/>
            <person name="Liao S."/>
            <person name="Wang G."/>
        </authorList>
    </citation>
    <scope>NUCLEOTIDE SEQUENCE [LARGE SCALE GENOMIC DNA]</scope>
    <source>
        <strain evidence="14 15">JH-7</strain>
    </source>
</reference>
<evidence type="ECO:0000256" key="11">
    <source>
        <dbReference type="SAM" id="Phobius"/>
    </source>
</evidence>
<dbReference type="SMART" id="SM00304">
    <property type="entry name" value="HAMP"/>
    <property type="match status" value="1"/>
</dbReference>
<keyword evidence="6 11" id="KW-0812">Transmembrane</keyword>
<keyword evidence="10 11" id="KW-0472">Membrane</keyword>